<comment type="subcellular location">
    <subcellularLocation>
        <location evidence="1">Cell outer membrane</location>
        <topology evidence="1">Multi-pass membrane protein</topology>
    </subcellularLocation>
</comment>
<dbReference type="EMBL" id="CP030918">
    <property type="protein sequence ID" value="AXC49676.1"/>
    <property type="molecule type" value="Genomic_DNA"/>
</dbReference>
<sequence length="379" mass="40000">MKTTLGSVAALLMTAAPLFAGGIERAPQSINAIFEPGNYAEFSFGHANPRVDGTDVAGFRTGSVGKSYSFGGFAYKTQINDHWSAAFLVETPFGSDVVYPAGRSVVLGGTKAEVSSATFTGIVRYKADNNIGVHAGIRASRASGTVDLVGAGYGPLSTYRADLDTSWGTGWLAGVSWERPDIAARVSLTYQSEISHDFDTNESITSPLAGGARVPLGGQTTTEVTTPRSWNLEGQTGIAADTLLFGSVRWVKWSEFKVKPAFLTVPPPRGAGITEGIVSLDDTITYTLGVGRKFNDNWSGLMAVVYEPKNDEPLSPLAPYNGRKGISLGASYTQGAMKVTGIVSYSRLGDAAVGRGETTYANMKDNSILGVGVRVGYSF</sequence>
<keyword evidence="5 8" id="KW-0732">Signal</keyword>
<keyword evidence="3" id="KW-1134">Transmembrane beta strand</keyword>
<dbReference type="Pfam" id="PF03349">
    <property type="entry name" value="Toluene_X"/>
    <property type="match status" value="1"/>
</dbReference>
<evidence type="ECO:0000256" key="4">
    <source>
        <dbReference type="ARBA" id="ARBA00022692"/>
    </source>
</evidence>
<dbReference type="PANTHER" id="PTHR35093">
    <property type="entry name" value="OUTER MEMBRANE PROTEIN NMB0088-RELATED"/>
    <property type="match status" value="1"/>
</dbReference>
<evidence type="ECO:0000256" key="1">
    <source>
        <dbReference type="ARBA" id="ARBA00004571"/>
    </source>
</evidence>
<protein>
    <submittedName>
        <fullName evidence="9">Aromatic hydrocarbon degradation protein</fullName>
    </submittedName>
</protein>
<evidence type="ECO:0000256" key="5">
    <source>
        <dbReference type="ARBA" id="ARBA00022729"/>
    </source>
</evidence>
<comment type="similarity">
    <text evidence="2">Belongs to the OmpP1/FadL family.</text>
</comment>
<dbReference type="PANTHER" id="PTHR35093:SF8">
    <property type="entry name" value="OUTER MEMBRANE PROTEIN NMB0088-RELATED"/>
    <property type="match status" value="1"/>
</dbReference>
<dbReference type="SUPFAM" id="SSF56935">
    <property type="entry name" value="Porins"/>
    <property type="match status" value="1"/>
</dbReference>
<keyword evidence="7" id="KW-0998">Cell outer membrane</keyword>
<evidence type="ECO:0000313" key="10">
    <source>
        <dbReference type="Proteomes" id="UP000252023"/>
    </source>
</evidence>
<evidence type="ECO:0000256" key="3">
    <source>
        <dbReference type="ARBA" id="ARBA00022452"/>
    </source>
</evidence>
<evidence type="ECO:0000256" key="2">
    <source>
        <dbReference type="ARBA" id="ARBA00008163"/>
    </source>
</evidence>
<evidence type="ECO:0000313" key="9">
    <source>
        <dbReference type="EMBL" id="AXC49676.1"/>
    </source>
</evidence>
<evidence type="ECO:0000256" key="6">
    <source>
        <dbReference type="ARBA" id="ARBA00023136"/>
    </source>
</evidence>
<name>A0A344PJX1_9RHOB</name>
<dbReference type="AlphaFoldDB" id="A0A344PJX1"/>
<dbReference type="GO" id="GO:0015483">
    <property type="term" value="F:long-chain fatty acid transporting porin activity"/>
    <property type="evidence" value="ECO:0007669"/>
    <property type="project" value="TreeGrafter"/>
</dbReference>
<evidence type="ECO:0000256" key="8">
    <source>
        <dbReference type="SAM" id="SignalP"/>
    </source>
</evidence>
<dbReference type="GO" id="GO:0009279">
    <property type="term" value="C:cell outer membrane"/>
    <property type="evidence" value="ECO:0007669"/>
    <property type="project" value="UniProtKB-SubCell"/>
</dbReference>
<keyword evidence="6" id="KW-0472">Membrane</keyword>
<keyword evidence="10" id="KW-1185">Reference proteome</keyword>
<dbReference type="Proteomes" id="UP000252023">
    <property type="component" value="Chromosome"/>
</dbReference>
<dbReference type="RefSeq" id="WP_114075991.1">
    <property type="nucleotide sequence ID" value="NZ_CP030918.1"/>
</dbReference>
<dbReference type="InterPro" id="IPR005017">
    <property type="entry name" value="OMPP1/FadL/TodX"/>
</dbReference>
<keyword evidence="4" id="KW-0812">Transmembrane</keyword>
<gene>
    <name evidence="9" type="ORF">DRW48_08235</name>
</gene>
<proteinExistence type="inferred from homology"/>
<dbReference type="Gene3D" id="2.40.160.60">
    <property type="entry name" value="Outer membrane protein transport protein (OMPP1/FadL/TodX)"/>
    <property type="match status" value="1"/>
</dbReference>
<dbReference type="OrthoDB" id="6679728at2"/>
<feature type="chain" id="PRO_5016591665" evidence="8">
    <location>
        <begin position="21"/>
        <end position="379"/>
    </location>
</feature>
<organism evidence="9 10">
    <name type="scientific">Paracoccus suum</name>
    <dbReference type="NCBI Taxonomy" id="2259340"/>
    <lineage>
        <taxon>Bacteria</taxon>
        <taxon>Pseudomonadati</taxon>
        <taxon>Pseudomonadota</taxon>
        <taxon>Alphaproteobacteria</taxon>
        <taxon>Rhodobacterales</taxon>
        <taxon>Paracoccaceae</taxon>
        <taxon>Paracoccus</taxon>
    </lineage>
</organism>
<reference evidence="10" key="1">
    <citation type="submission" date="2018-07" db="EMBL/GenBank/DDBJ databases">
        <title>Genome sequencing of Paracoccus sp. SC2-6.</title>
        <authorList>
            <person name="Heo J."/>
            <person name="Kim S.-J."/>
            <person name="Kwon S.-W."/>
        </authorList>
    </citation>
    <scope>NUCLEOTIDE SEQUENCE [LARGE SCALE GENOMIC DNA]</scope>
    <source>
        <strain evidence="10">SC2-6</strain>
    </source>
</reference>
<feature type="signal peptide" evidence="8">
    <location>
        <begin position="1"/>
        <end position="20"/>
    </location>
</feature>
<evidence type="ECO:0000256" key="7">
    <source>
        <dbReference type="ARBA" id="ARBA00023237"/>
    </source>
</evidence>
<dbReference type="KEGG" id="pars:DRW48_08235"/>
<accession>A0A344PJX1</accession>